<sequence length="408" mass="47082">MSSKSPQEIEKELKVARGMVESLKIDAGRPTPPAPGWKQLADARILFIKALKDAISLLENGPEGQAWQELLLRLGAQSHEYRVERTLVPRLRQHLVEVSDIFVPDRLYEVLSSKNPVKQTDLIKLVANEMNRLKSSVTAPWSSSQGSENLTYPLDPWYFPDVPWDVDQIRDEIIKTFRVYIKTLKSKEPPAGELRQPSICEMLDSVDRLHGDFENPCKVLKAKWKYVTREIEIMHMTVGNCLKPRAACKDTNPKGRDDDGNVHPWPSLEDMSKADIKIFQAYIPLLKVCRLLLVKLCKNPSSEPLLIHKMSMSKLKDFYAHTEELEEDLRKYTTMILERLTTRALGQLDAFLKFFNYIIKTIESHLATLTSPDDRAHVEKSRQWCLMWKTQYRFAIRNFSPKHKTIAL</sequence>
<reference evidence="2" key="4">
    <citation type="submission" date="2025-05" db="UniProtKB">
        <authorList>
            <consortium name="EnsemblFungi"/>
        </authorList>
    </citation>
    <scope>IDENTIFICATION</scope>
    <source>
        <strain evidence="2">isolate 1-1 / race 1 (BBBD)</strain>
    </source>
</reference>
<keyword evidence="3" id="KW-1185">Reference proteome</keyword>
<evidence type="ECO:0000313" key="1">
    <source>
        <dbReference type="EMBL" id="OAV90184.1"/>
    </source>
</evidence>
<organism evidence="1">
    <name type="scientific">Puccinia triticina (isolate 1-1 / race 1 (BBBD))</name>
    <name type="common">Brown leaf rust fungus</name>
    <dbReference type="NCBI Taxonomy" id="630390"/>
    <lineage>
        <taxon>Eukaryota</taxon>
        <taxon>Fungi</taxon>
        <taxon>Dikarya</taxon>
        <taxon>Basidiomycota</taxon>
        <taxon>Pucciniomycotina</taxon>
        <taxon>Pucciniomycetes</taxon>
        <taxon>Pucciniales</taxon>
        <taxon>Pucciniaceae</taxon>
        <taxon>Puccinia</taxon>
    </lineage>
</organism>
<reference evidence="2 3" key="3">
    <citation type="journal article" date="2017" name="G3 (Bethesda)">
        <title>Comparative analysis highlights variable genome content of wheat rusts and divergence of the mating loci.</title>
        <authorList>
            <person name="Cuomo C.A."/>
            <person name="Bakkeren G."/>
            <person name="Khalil H.B."/>
            <person name="Panwar V."/>
            <person name="Joly D."/>
            <person name="Linning R."/>
            <person name="Sakthikumar S."/>
            <person name="Song X."/>
            <person name="Adiconis X."/>
            <person name="Fan L."/>
            <person name="Goldberg J.M."/>
            <person name="Levin J.Z."/>
            <person name="Young S."/>
            <person name="Zeng Q."/>
            <person name="Anikster Y."/>
            <person name="Bruce M."/>
            <person name="Wang M."/>
            <person name="Yin C."/>
            <person name="McCallum B."/>
            <person name="Szabo L.J."/>
            <person name="Hulbert S."/>
            <person name="Chen X."/>
            <person name="Fellers J.P."/>
        </authorList>
    </citation>
    <scope>NUCLEOTIDE SEQUENCE</scope>
    <source>
        <strain evidence="2">isolate 1-1 / race 1 (BBBD)</strain>
        <strain evidence="3">Isolate 1-1 / race 1 (BBBD)</strain>
    </source>
</reference>
<dbReference type="PANTHER" id="PTHR33069:SF3">
    <property type="entry name" value="DYNEIN HEAVY CHAIN TAIL DOMAIN-CONTAINING PROTEIN"/>
    <property type="match status" value="1"/>
</dbReference>
<accession>A0A180GC72</accession>
<proteinExistence type="predicted"/>
<dbReference type="VEuPathDB" id="FungiDB:PTTG_12652"/>
<dbReference type="EnsemblFungi" id="PTTG_12652-t43_1">
    <property type="protein sequence ID" value="PTTG_12652-t43_1-p1"/>
    <property type="gene ID" value="PTTG_12652"/>
</dbReference>
<name>A0A180GC72_PUCT1</name>
<dbReference type="OrthoDB" id="2496590at2759"/>
<evidence type="ECO:0000313" key="2">
    <source>
        <dbReference type="EnsemblFungi" id="PTTG_12652-t43_1-p1"/>
    </source>
</evidence>
<dbReference type="Proteomes" id="UP000005240">
    <property type="component" value="Unassembled WGS sequence"/>
</dbReference>
<reference evidence="1" key="1">
    <citation type="submission" date="2009-11" db="EMBL/GenBank/DDBJ databases">
        <authorList>
            <consortium name="The Broad Institute Genome Sequencing Platform"/>
            <person name="Ward D."/>
            <person name="Feldgarden M."/>
            <person name="Earl A."/>
            <person name="Young S.K."/>
            <person name="Zeng Q."/>
            <person name="Koehrsen M."/>
            <person name="Alvarado L."/>
            <person name="Berlin A."/>
            <person name="Bochicchio J."/>
            <person name="Borenstein D."/>
            <person name="Chapman S.B."/>
            <person name="Chen Z."/>
            <person name="Engels R."/>
            <person name="Freedman E."/>
            <person name="Gellesch M."/>
            <person name="Goldberg J."/>
            <person name="Griggs A."/>
            <person name="Gujja S."/>
            <person name="Heilman E."/>
            <person name="Heiman D."/>
            <person name="Hepburn T."/>
            <person name="Howarth C."/>
            <person name="Jen D."/>
            <person name="Larson L."/>
            <person name="Lewis B."/>
            <person name="Mehta T."/>
            <person name="Park D."/>
            <person name="Pearson M."/>
            <person name="Roberts A."/>
            <person name="Saif S."/>
            <person name="Shea T."/>
            <person name="Shenoy N."/>
            <person name="Sisk P."/>
            <person name="Stolte C."/>
            <person name="Sykes S."/>
            <person name="Thomson T."/>
            <person name="Walk T."/>
            <person name="White J."/>
            <person name="Yandava C."/>
            <person name="Izard J."/>
            <person name="Baranova O.V."/>
            <person name="Blanton J.M."/>
            <person name="Tanner A.C."/>
            <person name="Dewhirst F.E."/>
            <person name="Haas B."/>
            <person name="Nusbaum C."/>
            <person name="Birren B."/>
        </authorList>
    </citation>
    <scope>NUCLEOTIDE SEQUENCE [LARGE SCALE GENOMIC DNA]</scope>
    <source>
        <strain evidence="1">1-1 BBBD Race 1</strain>
    </source>
</reference>
<dbReference type="AlphaFoldDB" id="A0A180GC72"/>
<evidence type="ECO:0000313" key="3">
    <source>
        <dbReference type="Proteomes" id="UP000005240"/>
    </source>
</evidence>
<dbReference type="EMBL" id="ADAS02000107">
    <property type="protein sequence ID" value="OAV90184.1"/>
    <property type="molecule type" value="Genomic_DNA"/>
</dbReference>
<gene>
    <name evidence="1" type="ORF">PTTG_12652</name>
</gene>
<protein>
    <submittedName>
        <fullName evidence="1 2">Uncharacterized protein</fullName>
    </submittedName>
</protein>
<dbReference type="PANTHER" id="PTHR33069">
    <property type="entry name" value="CHROMOSOME 7, WHOLE GENOME SHOTGUN SEQUENCE-RELATED"/>
    <property type="match status" value="1"/>
</dbReference>
<reference evidence="1" key="2">
    <citation type="submission" date="2016-05" db="EMBL/GenBank/DDBJ databases">
        <title>Comparative analysis highlights variable genome content of wheat rusts and divergence of the mating loci.</title>
        <authorList>
            <person name="Cuomo C.A."/>
            <person name="Bakkeren G."/>
            <person name="Szabo L."/>
            <person name="Khalil H."/>
            <person name="Joly D."/>
            <person name="Goldberg J."/>
            <person name="Young S."/>
            <person name="Zeng Q."/>
            <person name="Fellers J."/>
        </authorList>
    </citation>
    <scope>NUCLEOTIDE SEQUENCE [LARGE SCALE GENOMIC DNA]</scope>
    <source>
        <strain evidence="1">1-1 BBBD Race 1</strain>
    </source>
</reference>